<reference evidence="6" key="1">
    <citation type="journal article" date="2014" name="Int. J. Syst. Evol. Microbiol.">
        <title>Complete genome sequence of Corynebacterium casei LMG S-19264T (=DSM 44701T), isolated from a smear-ripened cheese.</title>
        <authorList>
            <consortium name="US DOE Joint Genome Institute (JGI-PGF)"/>
            <person name="Walter F."/>
            <person name="Albersmeier A."/>
            <person name="Kalinowski J."/>
            <person name="Ruckert C."/>
        </authorList>
    </citation>
    <scope>NUCLEOTIDE SEQUENCE</scope>
    <source>
        <strain evidence="6">CGMCC 1.12195</strain>
    </source>
</reference>
<keyword evidence="7" id="KW-1185">Reference proteome</keyword>
<dbReference type="InterPro" id="IPR016161">
    <property type="entry name" value="Ald_DH/histidinol_DH"/>
</dbReference>
<dbReference type="Pfam" id="PF00171">
    <property type="entry name" value="Aldedh"/>
    <property type="match status" value="1"/>
</dbReference>
<dbReference type="RefSeq" id="WP_188504595.1">
    <property type="nucleotide sequence ID" value="NZ_BMER01000001.1"/>
</dbReference>
<evidence type="ECO:0000256" key="1">
    <source>
        <dbReference type="ARBA" id="ARBA00009986"/>
    </source>
</evidence>
<gene>
    <name evidence="6" type="ORF">GCM10007415_07660</name>
</gene>
<comment type="similarity">
    <text evidence="1 4">Belongs to the aldehyde dehydrogenase family.</text>
</comment>
<name>A0A917HGH7_9SPHI</name>
<evidence type="ECO:0000256" key="4">
    <source>
        <dbReference type="RuleBase" id="RU003345"/>
    </source>
</evidence>
<dbReference type="SUPFAM" id="SSF53720">
    <property type="entry name" value="ALDH-like"/>
    <property type="match status" value="1"/>
</dbReference>
<dbReference type="InterPro" id="IPR016160">
    <property type="entry name" value="Ald_DH_CS_CYS"/>
</dbReference>
<accession>A0A917HGH7</accession>
<evidence type="ECO:0000256" key="3">
    <source>
        <dbReference type="PROSITE-ProRule" id="PRU10007"/>
    </source>
</evidence>
<dbReference type="GO" id="GO:0016620">
    <property type="term" value="F:oxidoreductase activity, acting on the aldehyde or oxo group of donors, NAD or NADP as acceptor"/>
    <property type="evidence" value="ECO:0007669"/>
    <property type="project" value="InterPro"/>
</dbReference>
<comment type="caution">
    <text evidence="6">The sequence shown here is derived from an EMBL/GenBank/DDBJ whole genome shotgun (WGS) entry which is preliminary data.</text>
</comment>
<feature type="domain" description="Aldehyde dehydrogenase" evidence="5">
    <location>
        <begin position="2"/>
        <end position="450"/>
    </location>
</feature>
<dbReference type="PROSITE" id="PS00687">
    <property type="entry name" value="ALDEHYDE_DEHYDR_GLU"/>
    <property type="match status" value="1"/>
</dbReference>
<dbReference type="EMBL" id="BMER01000001">
    <property type="protein sequence ID" value="GGG78110.1"/>
    <property type="molecule type" value="Genomic_DNA"/>
</dbReference>
<dbReference type="PANTHER" id="PTHR11699">
    <property type="entry name" value="ALDEHYDE DEHYDROGENASE-RELATED"/>
    <property type="match status" value="1"/>
</dbReference>
<sequence>MNIINPATEEVVAVVSEDNASSLSMKFDRLAAAQPTWAATSLSDRINTMERFMRLLDENRPALAATLATEVGKPLNQAMNEIKGAIARIKWLTDHAAKYLADERMDDGEGSIEEYISYEPLGIVCNISAWNYPYLVGVNVFVPALIAGNAVMYKPSEYATNTGLDITTCLKAAGVPDGVFQTAIGAGDVGRLLLDQPFDGYFFTGSYATGKSIHEQVAPKLVPCQLELGGKDPVYITDDVRDLTAVAEATADGAFYNNGQSCCAVERIYVHERVYEAYISAFLKQVNAWKIGTPTDEDVYFGPLTRNEQRLVLEAQVTDALAKGATLLAGGKRLEGKGFYFEPTVLADVNHTMTVMKAESFGPIIGIMQVASDEEAVALMKDTEYGLTAGVYAGNRQRAASILRQLNVGSAYWNCCDRVSAALPWSGRQHSGIGATLSHQGIRAFTKTKAWHIKG</sequence>
<evidence type="ECO:0000259" key="5">
    <source>
        <dbReference type="Pfam" id="PF00171"/>
    </source>
</evidence>
<feature type="active site" evidence="3">
    <location>
        <position position="227"/>
    </location>
</feature>
<dbReference type="AlphaFoldDB" id="A0A917HGH7"/>
<evidence type="ECO:0000256" key="2">
    <source>
        <dbReference type="ARBA" id="ARBA00023002"/>
    </source>
</evidence>
<proteinExistence type="inferred from homology"/>
<evidence type="ECO:0000313" key="6">
    <source>
        <dbReference type="EMBL" id="GGG78110.1"/>
    </source>
</evidence>
<reference evidence="6" key="2">
    <citation type="submission" date="2020-09" db="EMBL/GenBank/DDBJ databases">
        <authorList>
            <person name="Sun Q."/>
            <person name="Zhou Y."/>
        </authorList>
    </citation>
    <scope>NUCLEOTIDE SEQUENCE</scope>
    <source>
        <strain evidence="6">CGMCC 1.12195</strain>
    </source>
</reference>
<dbReference type="InterPro" id="IPR016163">
    <property type="entry name" value="Ald_DH_C"/>
</dbReference>
<dbReference type="Gene3D" id="3.40.309.10">
    <property type="entry name" value="Aldehyde Dehydrogenase, Chain A, domain 2"/>
    <property type="match status" value="1"/>
</dbReference>
<dbReference type="InterPro" id="IPR016162">
    <property type="entry name" value="Ald_DH_N"/>
</dbReference>
<protein>
    <submittedName>
        <fullName evidence="6">Aldehyde dehydrogenase</fullName>
    </submittedName>
</protein>
<dbReference type="Proteomes" id="UP000660862">
    <property type="component" value="Unassembled WGS sequence"/>
</dbReference>
<dbReference type="InterPro" id="IPR015590">
    <property type="entry name" value="Aldehyde_DH_dom"/>
</dbReference>
<keyword evidence="2 4" id="KW-0560">Oxidoreductase</keyword>
<dbReference type="Gene3D" id="3.40.605.10">
    <property type="entry name" value="Aldehyde Dehydrogenase, Chain A, domain 1"/>
    <property type="match status" value="1"/>
</dbReference>
<evidence type="ECO:0000313" key="7">
    <source>
        <dbReference type="Proteomes" id="UP000660862"/>
    </source>
</evidence>
<dbReference type="PROSITE" id="PS00070">
    <property type="entry name" value="ALDEHYDE_DEHYDR_CYS"/>
    <property type="match status" value="1"/>
</dbReference>
<organism evidence="6 7">
    <name type="scientific">Parapedobacter pyrenivorans</name>
    <dbReference type="NCBI Taxonomy" id="1305674"/>
    <lineage>
        <taxon>Bacteria</taxon>
        <taxon>Pseudomonadati</taxon>
        <taxon>Bacteroidota</taxon>
        <taxon>Sphingobacteriia</taxon>
        <taxon>Sphingobacteriales</taxon>
        <taxon>Sphingobacteriaceae</taxon>
        <taxon>Parapedobacter</taxon>
    </lineage>
</organism>
<dbReference type="FunFam" id="3.40.309.10:FF:000009">
    <property type="entry name" value="Aldehyde dehydrogenase A"/>
    <property type="match status" value="1"/>
</dbReference>
<dbReference type="InterPro" id="IPR029510">
    <property type="entry name" value="Ald_DH_CS_GLU"/>
</dbReference>